<dbReference type="Proteomes" id="UP000202511">
    <property type="component" value="Segment"/>
</dbReference>
<accession>A0A0B5IYN5</accession>
<protein>
    <submittedName>
        <fullName evidence="2">Uncharacterized protein</fullName>
    </submittedName>
</protein>
<dbReference type="GeneID" id="23462915"/>
<evidence type="ECO:0000256" key="1">
    <source>
        <dbReference type="SAM" id="MobiDB-lite"/>
    </source>
</evidence>
<feature type="compositionally biased region" description="Basic residues" evidence="1">
    <location>
        <begin position="52"/>
        <end position="73"/>
    </location>
</feature>
<evidence type="ECO:0000313" key="3">
    <source>
        <dbReference type="Proteomes" id="UP000202511"/>
    </source>
</evidence>
<name>A0A0B5IYN5_9VIRU</name>
<reference evidence="2 3" key="1">
    <citation type="journal article" date="2015" name="Parasitol. Res.">
        <title>Viruses in close associations with free-living amoebae.</title>
        <authorList>
            <person name="Scheid P."/>
        </authorList>
    </citation>
    <scope>NUCLEOTIDE SEQUENCE [LARGE SCALE GENOMIC DNA]</scope>
    <source>
        <strain evidence="2">KlaHel</strain>
    </source>
</reference>
<proteinExistence type="predicted"/>
<dbReference type="KEGG" id="vg:23462915"/>
<evidence type="ECO:0000313" key="2">
    <source>
        <dbReference type="EMBL" id="AJF97998.1"/>
    </source>
</evidence>
<organism evidence="2 3">
    <name type="scientific">Pandoravirus inopinatum</name>
    <dbReference type="NCBI Taxonomy" id="1605721"/>
    <lineage>
        <taxon>Viruses</taxon>
        <taxon>Pandoravirus</taxon>
    </lineage>
</organism>
<feature type="region of interest" description="Disordered" evidence="1">
    <location>
        <begin position="41"/>
        <end position="73"/>
    </location>
</feature>
<sequence>MEKEKILWSFFFQVSSCDAVVRLKRRRRRWWAPGAKAILDGRPKKTEPFGAPRRKNRKRTQRGTKNTRRKRKRSFVPFGAFFCASFRDRRCSPTPFAQKKVGPRGRFERSHLLFFFPSTWRWLFF</sequence>
<dbReference type="RefSeq" id="YP_009120233.1">
    <property type="nucleotide sequence ID" value="NC_026440.1"/>
</dbReference>
<dbReference type="EMBL" id="KP136319">
    <property type="protein sequence ID" value="AJF97998.1"/>
    <property type="molecule type" value="Genomic_DNA"/>
</dbReference>